<accession>A0A9X2MF45</accession>
<gene>
    <name evidence="1" type="ORF">NSA23_01890</name>
</gene>
<sequence>MTKVYYYNPNKCCHKHEHSHENHHKSSCHKPPKKDCEPKNLGLKCKEICGAVNIPFINLATTPPVQTTLGNVSVDLRCYDKPKLKIDFSAIANLNLTAATNFTLTFRVYRRCDNGPEVEIDTIVIPNTIPVTAAIVASSPVSFSICDEDFCPGECCTYRITVEGTSTAAITGSFNISKGVISTLVTEQC</sequence>
<dbReference type="InterPro" id="IPR027972">
    <property type="entry name" value="DUF4489"/>
</dbReference>
<proteinExistence type="predicted"/>
<name>A0A9X2MF45_9FIRM</name>
<evidence type="ECO:0000313" key="2">
    <source>
        <dbReference type="Proteomes" id="UP001142078"/>
    </source>
</evidence>
<dbReference type="OrthoDB" id="1912442at2"/>
<organism evidence="1 2">
    <name type="scientific">Anaerosalibacter massiliensis</name>
    <dbReference type="NCBI Taxonomy" id="1347392"/>
    <lineage>
        <taxon>Bacteria</taxon>
        <taxon>Bacillati</taxon>
        <taxon>Bacillota</taxon>
        <taxon>Tissierellia</taxon>
        <taxon>Tissierellales</taxon>
        <taxon>Sporanaerobacteraceae</taxon>
        <taxon>Anaerosalibacter</taxon>
    </lineage>
</organism>
<comment type="caution">
    <text evidence="1">The sequence shown here is derived from an EMBL/GenBank/DDBJ whole genome shotgun (WGS) entry which is preliminary data.</text>
</comment>
<dbReference type="Pfam" id="PF14879">
    <property type="entry name" value="DUF4489"/>
    <property type="match status" value="1"/>
</dbReference>
<dbReference type="RefSeq" id="WP_042681553.1">
    <property type="nucleotide sequence ID" value="NZ_CABKTM010000043.1"/>
</dbReference>
<keyword evidence="2" id="KW-1185">Reference proteome</keyword>
<dbReference type="Proteomes" id="UP001142078">
    <property type="component" value="Unassembled WGS sequence"/>
</dbReference>
<dbReference type="EMBL" id="JANJZL010000001">
    <property type="protein sequence ID" value="MCR2042860.1"/>
    <property type="molecule type" value="Genomic_DNA"/>
</dbReference>
<dbReference type="AlphaFoldDB" id="A0A9X2MF45"/>
<evidence type="ECO:0000313" key="1">
    <source>
        <dbReference type="EMBL" id="MCR2042860.1"/>
    </source>
</evidence>
<reference evidence="1" key="1">
    <citation type="submission" date="2022-07" db="EMBL/GenBank/DDBJ databases">
        <title>Enhanced cultured diversity of the mouse gut microbiota enables custom-made synthetic communities.</title>
        <authorList>
            <person name="Afrizal A."/>
        </authorList>
    </citation>
    <scope>NUCLEOTIDE SEQUENCE</scope>
    <source>
        <strain evidence="1">DSM 29482</strain>
    </source>
</reference>
<protein>
    <submittedName>
        <fullName evidence="1">DUF4489 domain-containing protein</fullName>
    </submittedName>
</protein>